<sequence length="57" mass="6592">MNDSSASRPSSRGIDDRFRAHRRAARGYRHDAEVKRGRVFHYCNDVETRRVTARSSA</sequence>
<evidence type="ECO:0000313" key="1">
    <source>
        <dbReference type="EMBL" id="UNP29471.1"/>
    </source>
</evidence>
<dbReference type="RefSeq" id="WP_187313089.1">
    <property type="nucleotide sequence ID" value="NZ_CP011131.1"/>
</dbReference>
<dbReference type="Proteomes" id="UP000829194">
    <property type="component" value="Chromosome"/>
</dbReference>
<reference evidence="1 2" key="1">
    <citation type="submission" date="2022-03" db="EMBL/GenBank/DDBJ databases">
        <title>Complete genome sequence of Lysobacter capsici VKM B-2533 and Lysobacter gummosus 10.1.1, promising sources of lytic agents.</title>
        <authorList>
            <person name="Tarlachkov S.V."/>
            <person name="Kudryakova I.V."/>
            <person name="Afoshin A.S."/>
            <person name="Leontyevskaya E.A."/>
            <person name="Leontyevskaya N.V."/>
        </authorList>
    </citation>
    <scope>NUCLEOTIDE SEQUENCE [LARGE SCALE GENOMIC DNA]</scope>
    <source>
        <strain evidence="1 2">10.1.1</strain>
    </source>
</reference>
<dbReference type="EMBL" id="CP093547">
    <property type="protein sequence ID" value="UNP29471.1"/>
    <property type="molecule type" value="Genomic_DNA"/>
</dbReference>
<accession>A0ABY3XCY9</accession>
<keyword evidence="2" id="KW-1185">Reference proteome</keyword>
<organism evidence="1 2">
    <name type="scientific">Lysobacter gummosus</name>
    <dbReference type="NCBI Taxonomy" id="262324"/>
    <lineage>
        <taxon>Bacteria</taxon>
        <taxon>Pseudomonadati</taxon>
        <taxon>Pseudomonadota</taxon>
        <taxon>Gammaproteobacteria</taxon>
        <taxon>Lysobacterales</taxon>
        <taxon>Lysobacteraceae</taxon>
        <taxon>Lysobacter</taxon>
    </lineage>
</organism>
<evidence type="ECO:0000313" key="2">
    <source>
        <dbReference type="Proteomes" id="UP000829194"/>
    </source>
</evidence>
<name>A0ABY3XCY9_9GAMM</name>
<proteinExistence type="predicted"/>
<protein>
    <submittedName>
        <fullName evidence="1">Uncharacterized protein</fullName>
    </submittedName>
</protein>
<gene>
    <name evidence="1" type="ORF">MOV92_23915</name>
</gene>